<comment type="caution">
    <text evidence="2">The sequence shown here is derived from an EMBL/GenBank/DDBJ whole genome shotgun (WGS) entry which is preliminary data.</text>
</comment>
<organism evidence="2 3">
    <name type="scientific">Orchesella dallaii</name>
    <dbReference type="NCBI Taxonomy" id="48710"/>
    <lineage>
        <taxon>Eukaryota</taxon>
        <taxon>Metazoa</taxon>
        <taxon>Ecdysozoa</taxon>
        <taxon>Arthropoda</taxon>
        <taxon>Hexapoda</taxon>
        <taxon>Collembola</taxon>
        <taxon>Entomobryomorpha</taxon>
        <taxon>Entomobryoidea</taxon>
        <taxon>Orchesellidae</taxon>
        <taxon>Orchesellinae</taxon>
        <taxon>Orchesella</taxon>
    </lineage>
</organism>
<keyword evidence="3" id="KW-1185">Reference proteome</keyword>
<gene>
    <name evidence="2" type="ORF">ODALV1_LOCUS3148</name>
</gene>
<reference evidence="2 3" key="1">
    <citation type="submission" date="2024-08" db="EMBL/GenBank/DDBJ databases">
        <authorList>
            <person name="Cucini C."/>
            <person name="Frati F."/>
        </authorList>
    </citation>
    <scope>NUCLEOTIDE SEQUENCE [LARGE SCALE GENOMIC DNA]</scope>
</reference>
<feature type="signal peptide" evidence="1">
    <location>
        <begin position="1"/>
        <end position="27"/>
    </location>
</feature>
<evidence type="ECO:0000313" key="2">
    <source>
        <dbReference type="EMBL" id="CAL8075358.1"/>
    </source>
</evidence>
<feature type="chain" id="PRO_5045037958" description="Protein quiver" evidence="1">
    <location>
        <begin position="28"/>
        <end position="163"/>
    </location>
</feature>
<dbReference type="EMBL" id="CAXLJM020000008">
    <property type="protein sequence ID" value="CAL8075358.1"/>
    <property type="molecule type" value="Genomic_DNA"/>
</dbReference>
<name>A0ABP1PV78_9HEXA</name>
<sequence length="163" mass="18098">MSLSRQSVFLVAVLASFFVTNIHLVEGLRCWECDQYDQVDFQCSKIKSGKSVDCPGPNATCELIQENYVGDSTLKGHYYVLRKCGQQPNFEANSGTCDPAETIGSTVITRCYCNHQNDCNVRQIAGVGRIYTPPQKSSKGWVSKQLQKVSQSLQGMEGRRFSG</sequence>
<dbReference type="Proteomes" id="UP001642540">
    <property type="component" value="Unassembled WGS sequence"/>
</dbReference>
<evidence type="ECO:0000313" key="3">
    <source>
        <dbReference type="Proteomes" id="UP001642540"/>
    </source>
</evidence>
<evidence type="ECO:0000256" key="1">
    <source>
        <dbReference type="SAM" id="SignalP"/>
    </source>
</evidence>
<proteinExistence type="predicted"/>
<accession>A0ABP1PV78</accession>
<protein>
    <recommendedName>
        <fullName evidence="4">Protein quiver</fullName>
    </recommendedName>
</protein>
<keyword evidence="1" id="KW-0732">Signal</keyword>
<evidence type="ECO:0008006" key="4">
    <source>
        <dbReference type="Google" id="ProtNLM"/>
    </source>
</evidence>